<dbReference type="PANTHER" id="PTHR35707:SF1">
    <property type="entry name" value="SPC7 KINETOCHORE PROTEIN DOMAIN-CONTAINING PROTEIN"/>
    <property type="match status" value="1"/>
</dbReference>
<feature type="compositionally biased region" description="Polar residues" evidence="1">
    <location>
        <begin position="155"/>
        <end position="166"/>
    </location>
</feature>
<dbReference type="Proteomes" id="UP000215914">
    <property type="component" value="Chromosome 13"/>
</dbReference>
<feature type="region of interest" description="Disordered" evidence="1">
    <location>
        <begin position="632"/>
        <end position="658"/>
    </location>
</feature>
<feature type="compositionally biased region" description="Low complexity" evidence="1">
    <location>
        <begin position="77"/>
        <end position="87"/>
    </location>
</feature>
<name>A0A251SS33_HELAN</name>
<dbReference type="InParanoid" id="A0A251SS33"/>
<dbReference type="EMBL" id="MNCJ02000328">
    <property type="protein sequence ID" value="KAF5771845.1"/>
    <property type="molecule type" value="Genomic_DNA"/>
</dbReference>
<feature type="region of interest" description="Disordered" evidence="1">
    <location>
        <begin position="134"/>
        <end position="166"/>
    </location>
</feature>
<feature type="compositionally biased region" description="Polar residues" evidence="1">
    <location>
        <begin position="519"/>
        <end position="530"/>
    </location>
</feature>
<feature type="compositionally biased region" description="Low complexity" evidence="1">
    <location>
        <begin position="636"/>
        <end position="647"/>
    </location>
</feature>
<accession>A0A251SS33</accession>
<dbReference type="PANTHER" id="PTHR35707">
    <property type="entry name" value="OS06G0608100 PROTEIN"/>
    <property type="match status" value="1"/>
</dbReference>
<sequence>MASPEDQSNTKTEEGTTALYKKRSRRVSFAENTSVHFFDRDESLETPPDPEPPSTPSADDDTDASGPDFPFIRVLGSPSPTASSATSNDEDNFFGPVSANFIRRDLSDSANSDDNHDQTMDSTAFSMHFRSLARSDSEDMKTSTRVPLSFEEKTPTSSSITSGTRNTMQLTLVNKPNSQPDVSTSKLSAGSQSNDMSLVGEYQNKYDYGKLSPAMDPLLAEDNNDLHSVSHISIPKSPIKAGKQNGNEPDFMDFSYGQDNNIKGITSDGEHIEVDSVKQNEMDVSDDGSKLHPNKQTALGVMSNTFDTQGSKSPAPNQSIRDTLTVKTNERVKDAFEINSNLDLLGTSQRTPSNHMDMVYQTNESPLLGSITHFTDRPSHMLLNGVGLFKSPGPVTPSNNPASVAQRASVSSLQKSISKLRALEVSPVSAALNAKLEDSSSRSLAGLSKMTSLGNLLEKEAAFRKMDGNKTETPQNLVVKDDENKIGSAQTLNSSSKKLKKTTPAKFGVSLIRDEEQPIQHNESLATASDGTRKGGDNSPPVNVAGSNIEEKVHENVHNSSETKVNTTNLSNNIENEKFQPVFRGNDISIGRMKASISLNGRMDEKSCHKNLADQFDRSPSNKELHSVLHNENNGSVHAESVPSEVSSAERKRKAEHVTTDKIAKIKMSSNSGLELSSDGEMPRTGPNLEHLTEIHTRFFKEAKLFSHSVDKMNLHAIDRLVDILGQLQRFKTYQLLSTEMRSQDKKAAETVLILSKFVHEQAKLQLMRMKRGRLLKNVHSLASGIRESETLNLNSSQNSLDVQVIHQQSLPDNSKDIQECQVDKEKMTLMTQAIKDTDRRISDLTKSFHISCKMKGEPNTADTIAYANTHFVKRAHCQILRKDLQLWVVDDLNSSKDHHEVVLNYLGLMSQRLTVTAGVVPRLSISNTLNQMTIHKNFKDIDASTAFGFVFDIGLVQKHAAATSMAQETQMASSLLGNLVDVMEEIQLAKIELKNLIYARFHTSLDERLDLELYFFDPNSRKKATITLNTSCLKRGIYPSEIDACQIGVSVEGSRTSSNEKLSAEIAAAVKNLRVGYFRILRLCKCISQLISVQV</sequence>
<evidence type="ECO:0000313" key="2">
    <source>
        <dbReference type="EMBL" id="KAF5771845.1"/>
    </source>
</evidence>
<reference evidence="2" key="3">
    <citation type="submission" date="2020-06" db="EMBL/GenBank/DDBJ databases">
        <title>Helianthus annuus Genome sequencing and assembly Release 2.</title>
        <authorList>
            <person name="Gouzy J."/>
            <person name="Langlade N."/>
            <person name="Munos S."/>
        </authorList>
    </citation>
    <scope>NUCLEOTIDE SEQUENCE</scope>
    <source>
        <tissue evidence="2">Leaves</tissue>
    </source>
</reference>
<dbReference type="AlphaFoldDB" id="A0A251SS33"/>
<evidence type="ECO:0000256" key="1">
    <source>
        <dbReference type="SAM" id="MobiDB-lite"/>
    </source>
</evidence>
<feature type="compositionally biased region" description="Polar residues" evidence="1">
    <location>
        <begin position="1"/>
        <end position="10"/>
    </location>
</feature>
<keyword evidence="4" id="KW-1185">Reference proteome</keyword>
<dbReference type="FunCoup" id="A0A251SS33">
    <property type="interactions" value="466"/>
</dbReference>
<organism evidence="3 4">
    <name type="scientific">Helianthus annuus</name>
    <name type="common">Common sunflower</name>
    <dbReference type="NCBI Taxonomy" id="4232"/>
    <lineage>
        <taxon>Eukaryota</taxon>
        <taxon>Viridiplantae</taxon>
        <taxon>Streptophyta</taxon>
        <taxon>Embryophyta</taxon>
        <taxon>Tracheophyta</taxon>
        <taxon>Spermatophyta</taxon>
        <taxon>Magnoliopsida</taxon>
        <taxon>eudicotyledons</taxon>
        <taxon>Gunneridae</taxon>
        <taxon>Pentapetalae</taxon>
        <taxon>asterids</taxon>
        <taxon>campanulids</taxon>
        <taxon>Asterales</taxon>
        <taxon>Asteraceae</taxon>
        <taxon>Asteroideae</taxon>
        <taxon>Heliantheae alliance</taxon>
        <taxon>Heliantheae</taxon>
        <taxon>Helianthus</taxon>
    </lineage>
</organism>
<gene>
    <name evidence="3" type="ORF">HannXRQ_Chr13g0389891</name>
    <name evidence="2" type="ORF">HanXRQr2_Chr13g0569631</name>
</gene>
<dbReference type="OMA" id="KEPTWSP"/>
<proteinExistence type="predicted"/>
<dbReference type="Gramene" id="mRNA:HanXRQr2_Chr13g0569631">
    <property type="protein sequence ID" value="mRNA:HanXRQr2_Chr13g0569631"/>
    <property type="gene ID" value="HanXRQr2_Chr13g0569631"/>
</dbReference>
<evidence type="ECO:0000313" key="4">
    <source>
        <dbReference type="Proteomes" id="UP000215914"/>
    </source>
</evidence>
<protein>
    <submittedName>
        <fullName evidence="3">Uncharacterized protein</fullName>
    </submittedName>
</protein>
<feature type="region of interest" description="Disordered" evidence="1">
    <location>
        <begin position="514"/>
        <end position="545"/>
    </location>
</feature>
<feature type="region of interest" description="Disordered" evidence="1">
    <location>
        <begin position="1"/>
        <end position="96"/>
    </location>
</feature>
<dbReference type="EMBL" id="CM007902">
    <property type="protein sequence ID" value="OTG00341.1"/>
    <property type="molecule type" value="Genomic_DNA"/>
</dbReference>
<reference evidence="3" key="2">
    <citation type="submission" date="2017-02" db="EMBL/GenBank/DDBJ databases">
        <title>Sunflower complete genome.</title>
        <authorList>
            <person name="Langlade N."/>
            <person name="Munos S."/>
        </authorList>
    </citation>
    <scope>NUCLEOTIDE SEQUENCE [LARGE SCALE GENOMIC DNA]</scope>
    <source>
        <tissue evidence="3">Leaves</tissue>
    </source>
</reference>
<feature type="region of interest" description="Disordered" evidence="1">
    <location>
        <begin position="174"/>
        <end position="193"/>
    </location>
</feature>
<evidence type="ECO:0000313" key="3">
    <source>
        <dbReference type="EMBL" id="OTG00341.1"/>
    </source>
</evidence>
<reference evidence="2 4" key="1">
    <citation type="journal article" date="2017" name="Nature">
        <title>The sunflower genome provides insights into oil metabolism, flowering and Asterid evolution.</title>
        <authorList>
            <person name="Badouin H."/>
            <person name="Gouzy J."/>
            <person name="Grassa C.J."/>
            <person name="Murat F."/>
            <person name="Staton S.E."/>
            <person name="Cottret L."/>
            <person name="Lelandais-Briere C."/>
            <person name="Owens G.L."/>
            <person name="Carrere S."/>
            <person name="Mayjonade B."/>
            <person name="Legrand L."/>
            <person name="Gill N."/>
            <person name="Kane N.C."/>
            <person name="Bowers J.E."/>
            <person name="Hubner S."/>
            <person name="Bellec A."/>
            <person name="Berard A."/>
            <person name="Berges H."/>
            <person name="Blanchet N."/>
            <person name="Boniface M.C."/>
            <person name="Brunel D."/>
            <person name="Catrice O."/>
            <person name="Chaidir N."/>
            <person name="Claudel C."/>
            <person name="Donnadieu C."/>
            <person name="Faraut T."/>
            <person name="Fievet G."/>
            <person name="Helmstetter N."/>
            <person name="King M."/>
            <person name="Knapp S.J."/>
            <person name="Lai Z."/>
            <person name="Le Paslier M.C."/>
            <person name="Lippi Y."/>
            <person name="Lorenzon L."/>
            <person name="Mandel J.R."/>
            <person name="Marage G."/>
            <person name="Marchand G."/>
            <person name="Marquand E."/>
            <person name="Bret-Mestries E."/>
            <person name="Morien E."/>
            <person name="Nambeesan S."/>
            <person name="Nguyen T."/>
            <person name="Pegot-Espagnet P."/>
            <person name="Pouilly N."/>
            <person name="Raftis F."/>
            <person name="Sallet E."/>
            <person name="Schiex T."/>
            <person name="Thomas J."/>
            <person name="Vandecasteele C."/>
            <person name="Vares D."/>
            <person name="Vear F."/>
            <person name="Vautrin S."/>
            <person name="Crespi M."/>
            <person name="Mangin B."/>
            <person name="Burke J.M."/>
            <person name="Salse J."/>
            <person name="Munos S."/>
            <person name="Vincourt P."/>
            <person name="Rieseberg L.H."/>
            <person name="Langlade N.B."/>
        </authorList>
    </citation>
    <scope>NUCLEOTIDE SEQUENCE [LARGE SCALE GENOMIC DNA]</scope>
    <source>
        <strain evidence="4">cv. SF193</strain>
        <tissue evidence="2">Leaves</tissue>
    </source>
</reference>